<keyword evidence="4" id="KW-1185">Reference proteome</keyword>
<name>A0A840CXT8_9BACT</name>
<keyword evidence="1" id="KW-1133">Transmembrane helix</keyword>
<feature type="transmembrane region" description="Helical" evidence="1">
    <location>
        <begin position="38"/>
        <end position="58"/>
    </location>
</feature>
<gene>
    <name evidence="3" type="ORF">GGR21_003149</name>
</gene>
<evidence type="ECO:0000313" key="3">
    <source>
        <dbReference type="EMBL" id="MBB4037232.1"/>
    </source>
</evidence>
<feature type="transmembrane region" description="Helical" evidence="1">
    <location>
        <begin position="156"/>
        <end position="187"/>
    </location>
</feature>
<dbReference type="InterPro" id="IPR058514">
    <property type="entry name" value="DUF8201"/>
</dbReference>
<feature type="transmembrane region" description="Helical" evidence="1">
    <location>
        <begin position="295"/>
        <end position="318"/>
    </location>
</feature>
<proteinExistence type="predicted"/>
<feature type="transmembrane region" description="Helical" evidence="1">
    <location>
        <begin position="372"/>
        <end position="395"/>
    </location>
</feature>
<dbReference type="Proteomes" id="UP000555103">
    <property type="component" value="Unassembled WGS sequence"/>
</dbReference>
<dbReference type="RefSeq" id="WP_183308092.1">
    <property type="nucleotide sequence ID" value="NZ_JACIEP010000012.1"/>
</dbReference>
<dbReference type="EMBL" id="JACIEP010000012">
    <property type="protein sequence ID" value="MBB4037232.1"/>
    <property type="molecule type" value="Genomic_DNA"/>
</dbReference>
<comment type="caution">
    <text evidence="3">The sequence shown here is derived from an EMBL/GenBank/DDBJ whole genome shotgun (WGS) entry which is preliminary data.</text>
</comment>
<dbReference type="NCBIfam" id="NF047510">
    <property type="entry name" value="LIC_10190_fam"/>
    <property type="match status" value="1"/>
</dbReference>
<dbReference type="Pfam" id="PF26626">
    <property type="entry name" value="DUF8201"/>
    <property type="match status" value="1"/>
</dbReference>
<accession>A0A840CXT8</accession>
<dbReference type="AlphaFoldDB" id="A0A840CXT8"/>
<feature type="transmembrane region" description="Helical" evidence="1">
    <location>
        <begin position="199"/>
        <end position="216"/>
    </location>
</feature>
<evidence type="ECO:0000256" key="1">
    <source>
        <dbReference type="SAM" id="Phobius"/>
    </source>
</evidence>
<feature type="transmembrane region" description="Helical" evidence="1">
    <location>
        <begin position="262"/>
        <end position="283"/>
    </location>
</feature>
<feature type="transmembrane region" description="Helical" evidence="1">
    <location>
        <begin position="6"/>
        <end position="26"/>
    </location>
</feature>
<reference evidence="3 4" key="1">
    <citation type="submission" date="2020-08" db="EMBL/GenBank/DDBJ databases">
        <title>Genomic Encyclopedia of Type Strains, Phase IV (KMG-IV): sequencing the most valuable type-strain genomes for metagenomic binning, comparative biology and taxonomic classification.</title>
        <authorList>
            <person name="Goeker M."/>
        </authorList>
    </citation>
    <scope>NUCLEOTIDE SEQUENCE [LARGE SCALE GENOMIC DNA]</scope>
    <source>
        <strain evidence="3 4">DSM 104969</strain>
    </source>
</reference>
<keyword evidence="1" id="KW-0812">Transmembrane</keyword>
<feature type="transmembrane region" description="Helical" evidence="1">
    <location>
        <begin position="461"/>
        <end position="478"/>
    </location>
</feature>
<evidence type="ECO:0000259" key="2">
    <source>
        <dbReference type="Pfam" id="PF26626"/>
    </source>
</evidence>
<sequence length="607" mass="70814">MFAILFSWIVIFFVLFSIGDLFIDIYNKACKGRERYNTLDTVFAGICFVSLLLSITSLCLPSNHYMLLTLFILSLAHCTINRKTLHERFTGYKKSTGLLLNVSLALIVLSIAFYISFMSESFDSEFYHQQNIRWNEEYKIIPGLANLEDRFGFNSAYLLISAIFSFRFLFGDAIYTMQGLLFTLMILSACAELYRSKGNIKYVLLVLFLLIILIWNHKNLDNTSTDIIPLLGCFYYISKTALDSHWINRQPLLACLLPVTLVTYKLFTVVFCLIVFYIVFYLIREKKYRNLNFIIVASVSVMLFWCIRNIIISGYLAYPFRFIDIFSFDWKVPLGVAMLQEAYIKDYAEYIFLWYFSRDVIIYDLNSAKLQVIYRILSSFIYLTVVLSPFILTFIRIKNRSIDKNTLAVYVVSLLSVITGLLFAPDLRFINGFLFGIALLMICMSIKLFKKEEILFRRTSNAMIIMFTLLFMIVSFKNKDRIIFNISKGRLTEMLYKPMPHPLSNHDKSEFDEYNLNGTVIYITRNGDDRTFEMLPATNPTGIPYSPFEGNKIQHIETVELRGSALSEGFRTKKEYIGSLNENAGIYKAEYKMLFYKKMYKDRKPFW</sequence>
<organism evidence="3 4">
    <name type="scientific">Dysgonomonas hofstadii</name>
    <dbReference type="NCBI Taxonomy" id="637886"/>
    <lineage>
        <taxon>Bacteria</taxon>
        <taxon>Pseudomonadati</taxon>
        <taxon>Bacteroidota</taxon>
        <taxon>Bacteroidia</taxon>
        <taxon>Bacteroidales</taxon>
        <taxon>Dysgonomonadaceae</taxon>
        <taxon>Dysgonomonas</taxon>
    </lineage>
</organism>
<feature type="transmembrane region" description="Helical" evidence="1">
    <location>
        <begin position="97"/>
        <end position="117"/>
    </location>
</feature>
<keyword evidence="1" id="KW-0472">Membrane</keyword>
<feature type="transmembrane region" description="Helical" evidence="1">
    <location>
        <begin position="430"/>
        <end position="449"/>
    </location>
</feature>
<feature type="transmembrane region" description="Helical" evidence="1">
    <location>
        <begin position="407"/>
        <end position="424"/>
    </location>
</feature>
<feature type="domain" description="DUF8201" evidence="2">
    <location>
        <begin position="1"/>
        <end position="435"/>
    </location>
</feature>
<dbReference type="InterPro" id="IPR058065">
    <property type="entry name" value="LIC_10190-like"/>
</dbReference>
<protein>
    <recommendedName>
        <fullName evidence="2">DUF8201 domain-containing protein</fullName>
    </recommendedName>
</protein>
<evidence type="ECO:0000313" key="4">
    <source>
        <dbReference type="Proteomes" id="UP000555103"/>
    </source>
</evidence>